<name>A0A1I3L5F0_9RHOB</name>
<dbReference type="GO" id="GO:0006083">
    <property type="term" value="P:acetate metabolic process"/>
    <property type="evidence" value="ECO:0007669"/>
    <property type="project" value="InterPro"/>
</dbReference>
<evidence type="ECO:0000313" key="3">
    <source>
        <dbReference type="Proteomes" id="UP000199377"/>
    </source>
</evidence>
<dbReference type="PANTHER" id="PTHR21432:SF20">
    <property type="entry name" value="ACETYL-COA HYDROLASE"/>
    <property type="match status" value="1"/>
</dbReference>
<dbReference type="Gene3D" id="3.40.1080.20">
    <property type="entry name" value="Acetyl-CoA hydrolase/transferase C-terminal domain"/>
    <property type="match status" value="1"/>
</dbReference>
<keyword evidence="3" id="KW-1185">Reference proteome</keyword>
<dbReference type="Pfam" id="PF13336">
    <property type="entry name" value="AcetylCoA_hyd_C"/>
    <property type="match status" value="1"/>
</dbReference>
<dbReference type="PANTHER" id="PTHR21432">
    <property type="entry name" value="ACETYL-COA HYDROLASE-RELATED"/>
    <property type="match status" value="1"/>
</dbReference>
<feature type="domain" description="Acetyl-CoA hydrolase/transferase C-terminal" evidence="1">
    <location>
        <begin position="252"/>
        <end position="404"/>
    </location>
</feature>
<protein>
    <submittedName>
        <fullName evidence="2">Acyl-CoA hydrolase</fullName>
    </submittedName>
</protein>
<dbReference type="InterPro" id="IPR038460">
    <property type="entry name" value="AcetylCoA_hyd_C_sf"/>
</dbReference>
<dbReference type="InterPro" id="IPR026888">
    <property type="entry name" value="AcetylCoA_hyd_C"/>
</dbReference>
<evidence type="ECO:0000259" key="1">
    <source>
        <dbReference type="Pfam" id="PF13336"/>
    </source>
</evidence>
<dbReference type="GO" id="GO:0008775">
    <property type="term" value="F:acetate CoA-transferase activity"/>
    <property type="evidence" value="ECO:0007669"/>
    <property type="project" value="InterPro"/>
</dbReference>
<dbReference type="Gene3D" id="3.30.750.70">
    <property type="entry name" value="4-hydroxybutyrate coenzyme like domains"/>
    <property type="match status" value="1"/>
</dbReference>
<dbReference type="Gene3D" id="3.40.1080.10">
    <property type="entry name" value="Glutaconate Coenzyme A-transferase"/>
    <property type="match status" value="1"/>
</dbReference>
<dbReference type="Proteomes" id="UP000199377">
    <property type="component" value="Unassembled WGS sequence"/>
</dbReference>
<dbReference type="InterPro" id="IPR046433">
    <property type="entry name" value="ActCoA_hydro"/>
</dbReference>
<dbReference type="SUPFAM" id="SSF100950">
    <property type="entry name" value="NagB/RpiA/CoA transferase-like"/>
    <property type="match status" value="2"/>
</dbReference>
<dbReference type="InterPro" id="IPR037171">
    <property type="entry name" value="NagB/RpiA_transferase-like"/>
</dbReference>
<reference evidence="2 3" key="1">
    <citation type="submission" date="2016-10" db="EMBL/GenBank/DDBJ databases">
        <authorList>
            <person name="de Groot N.N."/>
        </authorList>
    </citation>
    <scope>NUCLEOTIDE SEQUENCE [LARGE SCALE GENOMIC DNA]</scope>
    <source>
        <strain evidence="2 3">CGMCC 1.11030</strain>
    </source>
</reference>
<proteinExistence type="predicted"/>
<dbReference type="RefSeq" id="WP_177236337.1">
    <property type="nucleotide sequence ID" value="NZ_FOQH01000009.1"/>
</dbReference>
<dbReference type="EMBL" id="FOQH01000009">
    <property type="protein sequence ID" value="SFI79973.1"/>
    <property type="molecule type" value="Genomic_DNA"/>
</dbReference>
<dbReference type="GO" id="GO:0016787">
    <property type="term" value="F:hydrolase activity"/>
    <property type="evidence" value="ECO:0007669"/>
    <property type="project" value="UniProtKB-KW"/>
</dbReference>
<organism evidence="2 3">
    <name type="scientific">Albimonas pacifica</name>
    <dbReference type="NCBI Taxonomy" id="1114924"/>
    <lineage>
        <taxon>Bacteria</taxon>
        <taxon>Pseudomonadati</taxon>
        <taxon>Pseudomonadota</taxon>
        <taxon>Alphaproteobacteria</taxon>
        <taxon>Rhodobacterales</taxon>
        <taxon>Paracoccaceae</taxon>
        <taxon>Albimonas</taxon>
    </lineage>
</organism>
<gene>
    <name evidence="2" type="ORF">SAMN05216258_109217</name>
</gene>
<keyword evidence="2" id="KW-0378">Hydrolase</keyword>
<evidence type="ECO:0000313" key="2">
    <source>
        <dbReference type="EMBL" id="SFI79973.1"/>
    </source>
</evidence>
<dbReference type="STRING" id="1114924.SAMN05216258_109217"/>
<dbReference type="AlphaFoldDB" id="A0A1I3L5F0"/>
<accession>A0A1I3L5F0</accession>
<sequence length="412" mass="43422">MKAAADAWSLFKPGDRVALHGAGGEPRGALAALAEDPERGRGLAFVGIWLPGINDIDPSATAPESTAEVIFINPALREGWESGRVKLQPINYWHSEKWIAGAAKLDGAVMQVSPPRDGFVTAGIACDFDQALLRGAKTVVGEVNPAMPTPPSAPRIPVERFAMLTEAQTELPGYSAGALPEDLKAVAAQIAALIEPGDTVQVGVGKAASALMEALADHRGLGYHAGLIIEEFAPLLEAGVFSGRITTGTIIGSRDLYDRVAEDPRIAFRGVDFTHHPGVIGAIPRFVSVNSALSVDLFGQATQEWLGGRQISGQGGAGDFARAARASEGGRGVLALPATARRGTESRIRLRLEPDGLVTLPRVDADVVVTEFGVADLRWKDVDARAAALIEVAAPAFRDGLANEWDALRRTM</sequence>